<dbReference type="AlphaFoldDB" id="A0A2U9IN67"/>
<sequence length="569" mass="66942">MDKRLALSANLSQLLILLAMLIYAKPNYLNISFITLDLLFLIIAGILLFFRLDFSFMDLFISLEIIFSIVGYSVIFHFYSVIIAFLLILFIIFGMLTSLLPEISLLVYFISFIFYFIRYTHPFFGTDEVMIDYYSAYLFIHGLNPYNPINTANVYTFYNISSVEKGTPLTTGGVVTNLNYPSLAFLIQIPTVLLKVSPNYTLVTFFLATILLYFLFLLKQNSLYIFPYFISAIFLNLTYVFYSQGGVTDIMWVFFVSFSFFVNNIKFKGILYGLALSLKQIPLLLLPFWLIYLYKEKQPIRKFLLYSIITFFVFNGYFIFLNPKDYFYDLLYPITANLIGIGFGPSIFSFNGMFYIYKTFFTISMIVIGITEIILFFLYYKKFQNTWTAFPYFVLFLEYRVLWNYLMYWPFFNYIDKQKNEEKNEINQENNSTDKKKILGITLVSIIIILSMAFYFHYNYTSYEDSISINILKILKDNNGYVRCILLNISYIPKNPNLPKIIHPYFRIFPNEPLSNANGIMLKSNITYLQANSWEIVKVYPYSFDEFKLCPFELQAYYGNLLGITYSDH</sequence>
<reference evidence="2 3" key="1">
    <citation type="submission" date="2018-05" db="EMBL/GenBank/DDBJ databases">
        <title>Complete Genome Sequences of Extremely Thermoacidophilic, Metal-Mobilizing Type-Strain Members of the Archaeal Family Sulfolobaceae: Acidianus brierleyi DSM-1651T, Acidianus sulfidivorans DSM-18786T, Metallosphaera hakonensis DSM-7519T, and Metallosphaera prunae DSM-10039T.</title>
        <authorList>
            <person name="Counts J.A."/>
            <person name="Kelly R.M."/>
        </authorList>
    </citation>
    <scope>NUCLEOTIDE SEQUENCE [LARGE SCALE GENOMIC DNA]</scope>
    <source>
        <strain evidence="2 3">JP7</strain>
    </source>
</reference>
<dbReference type="OrthoDB" id="42409at2157"/>
<feature type="transmembrane region" description="Helical" evidence="1">
    <location>
        <begin position="326"/>
        <end position="348"/>
    </location>
</feature>
<keyword evidence="1" id="KW-0472">Membrane</keyword>
<feature type="transmembrane region" description="Helical" evidence="1">
    <location>
        <begin position="200"/>
        <end position="218"/>
    </location>
</feature>
<gene>
    <name evidence="2" type="ORF">DFR86_07865</name>
</gene>
<feature type="transmembrane region" description="Helical" evidence="1">
    <location>
        <begin position="66"/>
        <end position="93"/>
    </location>
</feature>
<feature type="transmembrane region" description="Helical" evidence="1">
    <location>
        <begin position="224"/>
        <end position="242"/>
    </location>
</feature>
<evidence type="ECO:0000256" key="1">
    <source>
        <dbReference type="SAM" id="Phobius"/>
    </source>
</evidence>
<evidence type="ECO:0000313" key="3">
    <source>
        <dbReference type="Proteomes" id="UP000248410"/>
    </source>
</evidence>
<dbReference type="RefSeq" id="WP_110380363.1">
    <property type="nucleotide sequence ID" value="NZ_CP029288.2"/>
</dbReference>
<keyword evidence="1" id="KW-1133">Transmembrane helix</keyword>
<feature type="transmembrane region" description="Helical" evidence="1">
    <location>
        <begin position="34"/>
        <end position="54"/>
    </location>
</feature>
<feature type="transmembrane region" description="Helical" evidence="1">
    <location>
        <begin position="438"/>
        <end position="458"/>
    </location>
</feature>
<feature type="transmembrane region" description="Helical" evidence="1">
    <location>
        <begin position="271"/>
        <end position="291"/>
    </location>
</feature>
<feature type="transmembrane region" description="Helical" evidence="1">
    <location>
        <begin position="360"/>
        <end position="380"/>
    </location>
</feature>
<feature type="transmembrane region" description="Helical" evidence="1">
    <location>
        <begin position="303"/>
        <end position="320"/>
    </location>
</feature>
<evidence type="ECO:0008006" key="4">
    <source>
        <dbReference type="Google" id="ProtNLM"/>
    </source>
</evidence>
<feature type="transmembrane region" description="Helical" evidence="1">
    <location>
        <begin position="392"/>
        <end position="411"/>
    </location>
</feature>
<protein>
    <recommendedName>
        <fullName evidence="4">DUF2029 domain-containing protein</fullName>
    </recommendedName>
</protein>
<feature type="transmembrane region" description="Helical" evidence="1">
    <location>
        <begin position="249"/>
        <end position="265"/>
    </location>
</feature>
<dbReference type="GeneID" id="36837876"/>
<proteinExistence type="predicted"/>
<feature type="transmembrane region" description="Helical" evidence="1">
    <location>
        <begin position="99"/>
        <end position="117"/>
    </location>
</feature>
<dbReference type="KEGG" id="asul:DFR86_07865"/>
<evidence type="ECO:0000313" key="2">
    <source>
        <dbReference type="EMBL" id="AWR97473.1"/>
    </source>
</evidence>
<accession>A0A2U9IN67</accession>
<keyword evidence="1" id="KW-0812">Transmembrane</keyword>
<keyword evidence="3" id="KW-1185">Reference proteome</keyword>
<dbReference type="EMBL" id="CP029288">
    <property type="protein sequence ID" value="AWR97473.1"/>
    <property type="molecule type" value="Genomic_DNA"/>
</dbReference>
<name>A0A2U9IN67_9CREN</name>
<dbReference type="Proteomes" id="UP000248410">
    <property type="component" value="Chromosome"/>
</dbReference>
<organism evidence="2 3">
    <name type="scientific">Acidianus sulfidivorans JP7</name>
    <dbReference type="NCBI Taxonomy" id="619593"/>
    <lineage>
        <taxon>Archaea</taxon>
        <taxon>Thermoproteota</taxon>
        <taxon>Thermoprotei</taxon>
        <taxon>Sulfolobales</taxon>
        <taxon>Sulfolobaceae</taxon>
        <taxon>Acidianus</taxon>
    </lineage>
</organism>